<protein>
    <submittedName>
        <fullName evidence="1">Uncharacterized protein</fullName>
    </submittedName>
</protein>
<proteinExistence type="predicted"/>
<dbReference type="AlphaFoldDB" id="A0A5E4AI98"/>
<sequence>MQMGPWCLPLVGRAHPGGFLFWNQIPSWAYCGGWATWRVGARVAGWCPLFSAAESPGSLSYHLSEMEFLVLGERVELKIVSVSVCVCVCVHARVQQRGKTEVTYESTLRILGGFCSVRYWRPQFPWPSVPPAPSGPPLAVCLSLRGAGHGYKASSLLWRGGRGVANPFLEDHWGRPSLDLAQATCPVTKA</sequence>
<comment type="caution">
    <text evidence="1">The sequence shown here is derived from an EMBL/GenBank/DDBJ whole genome shotgun (WGS) entry which is preliminary data.</text>
</comment>
<dbReference type="EMBL" id="CABDUW010000067">
    <property type="protein sequence ID" value="VTJ56521.1"/>
    <property type="molecule type" value="Genomic_DNA"/>
</dbReference>
<evidence type="ECO:0000313" key="2">
    <source>
        <dbReference type="Proteomes" id="UP000335636"/>
    </source>
</evidence>
<keyword evidence="2" id="KW-1185">Reference proteome</keyword>
<organism evidence="1 2">
    <name type="scientific">Marmota monax</name>
    <name type="common">Woodchuck</name>
    <dbReference type="NCBI Taxonomy" id="9995"/>
    <lineage>
        <taxon>Eukaryota</taxon>
        <taxon>Metazoa</taxon>
        <taxon>Chordata</taxon>
        <taxon>Craniata</taxon>
        <taxon>Vertebrata</taxon>
        <taxon>Euteleostomi</taxon>
        <taxon>Mammalia</taxon>
        <taxon>Eutheria</taxon>
        <taxon>Euarchontoglires</taxon>
        <taxon>Glires</taxon>
        <taxon>Rodentia</taxon>
        <taxon>Sciuromorpha</taxon>
        <taxon>Sciuridae</taxon>
        <taxon>Xerinae</taxon>
        <taxon>Marmotini</taxon>
        <taxon>Marmota</taxon>
    </lineage>
</organism>
<gene>
    <name evidence="1" type="ORF">MONAX_5E038054</name>
</gene>
<reference evidence="1" key="1">
    <citation type="submission" date="2019-04" db="EMBL/GenBank/DDBJ databases">
        <authorList>
            <person name="Alioto T."/>
            <person name="Alioto T."/>
        </authorList>
    </citation>
    <scope>NUCLEOTIDE SEQUENCE [LARGE SCALE GENOMIC DNA]</scope>
</reference>
<evidence type="ECO:0000313" key="1">
    <source>
        <dbReference type="EMBL" id="VTJ56521.1"/>
    </source>
</evidence>
<accession>A0A5E4AI98</accession>
<dbReference type="Proteomes" id="UP000335636">
    <property type="component" value="Unassembled WGS sequence"/>
</dbReference>
<name>A0A5E4AI98_MARMO</name>